<dbReference type="NCBIfam" id="TIGR00369">
    <property type="entry name" value="unchar_dom_1"/>
    <property type="match status" value="1"/>
</dbReference>
<proteinExistence type="predicted"/>
<name>A0A9Q3W7F3_9GAMM</name>
<feature type="domain" description="Thioesterase" evidence="2">
    <location>
        <begin position="51"/>
        <end position="117"/>
    </location>
</feature>
<dbReference type="EMBL" id="JAJVKT010000022">
    <property type="protein sequence ID" value="MCE7510310.1"/>
    <property type="molecule type" value="Genomic_DNA"/>
</dbReference>
<sequence length="138" mass="15107">MSDTPEILERIRDLSRLAPFNNWLNLEVYRIESGEAELHLRWRDEFAQYSGFLHAALIGGLIDTACGFAAASQVGNVTASQFSVRCLRPAVAETFVARARVLKAGRRQVFVNAELGDLADTEGTPFAVGEALMVPIPS</sequence>
<reference evidence="3" key="1">
    <citation type="submission" date="2022-01" db="EMBL/GenBank/DDBJ databases">
        <authorList>
            <person name="Karlyshev A.V."/>
            <person name="Jaspars M."/>
        </authorList>
    </citation>
    <scope>NUCLEOTIDE SEQUENCE</scope>
    <source>
        <strain evidence="3">AGSA3-2</strain>
    </source>
</reference>
<dbReference type="Gene3D" id="3.10.129.10">
    <property type="entry name" value="Hotdog Thioesterase"/>
    <property type="match status" value="1"/>
</dbReference>
<evidence type="ECO:0000313" key="3">
    <source>
        <dbReference type="EMBL" id="MCE7510310.1"/>
    </source>
</evidence>
<protein>
    <submittedName>
        <fullName evidence="3">PaaI family thioesterase</fullName>
    </submittedName>
</protein>
<evidence type="ECO:0000256" key="1">
    <source>
        <dbReference type="ARBA" id="ARBA00022801"/>
    </source>
</evidence>
<evidence type="ECO:0000259" key="2">
    <source>
        <dbReference type="Pfam" id="PF03061"/>
    </source>
</evidence>
<dbReference type="Pfam" id="PF03061">
    <property type="entry name" value="4HBT"/>
    <property type="match status" value="1"/>
</dbReference>
<dbReference type="RefSeq" id="WP_080530340.1">
    <property type="nucleotide sequence ID" value="NZ_CP012331.1"/>
</dbReference>
<dbReference type="Proteomes" id="UP001107961">
    <property type="component" value="Unassembled WGS sequence"/>
</dbReference>
<dbReference type="GO" id="GO:0016289">
    <property type="term" value="F:acyl-CoA hydrolase activity"/>
    <property type="evidence" value="ECO:0007669"/>
    <property type="project" value="UniProtKB-ARBA"/>
</dbReference>
<dbReference type="CDD" id="cd03443">
    <property type="entry name" value="PaaI_thioesterase"/>
    <property type="match status" value="1"/>
</dbReference>
<dbReference type="InterPro" id="IPR029069">
    <property type="entry name" value="HotDog_dom_sf"/>
</dbReference>
<keyword evidence="1" id="KW-0378">Hydrolase</keyword>
<comment type="caution">
    <text evidence="3">The sequence shown here is derived from an EMBL/GenBank/DDBJ whole genome shotgun (WGS) entry which is preliminary data.</text>
</comment>
<organism evidence="3 4">
    <name type="scientific">Alloalcanivorax xenomutans</name>
    <dbReference type="NCBI Taxonomy" id="1094342"/>
    <lineage>
        <taxon>Bacteria</taxon>
        <taxon>Pseudomonadati</taxon>
        <taxon>Pseudomonadota</taxon>
        <taxon>Gammaproteobacteria</taxon>
        <taxon>Oceanospirillales</taxon>
        <taxon>Alcanivoracaceae</taxon>
        <taxon>Alloalcanivorax</taxon>
    </lineage>
</organism>
<keyword evidence="4" id="KW-1185">Reference proteome</keyword>
<dbReference type="InterPro" id="IPR006683">
    <property type="entry name" value="Thioestr_dom"/>
</dbReference>
<gene>
    <name evidence="3" type="ORF">LZG35_16845</name>
</gene>
<dbReference type="SUPFAM" id="SSF54637">
    <property type="entry name" value="Thioesterase/thiol ester dehydrase-isomerase"/>
    <property type="match status" value="1"/>
</dbReference>
<dbReference type="AlphaFoldDB" id="A0A9Q3W7F3"/>
<dbReference type="InterPro" id="IPR003736">
    <property type="entry name" value="PAAI_dom"/>
</dbReference>
<accession>A0A9Q3W7F3</accession>
<evidence type="ECO:0000313" key="4">
    <source>
        <dbReference type="Proteomes" id="UP001107961"/>
    </source>
</evidence>